<dbReference type="AlphaFoldDB" id="A0A0L0BT58"/>
<organism evidence="1 2">
    <name type="scientific">Lucilia cuprina</name>
    <name type="common">Green bottle fly</name>
    <name type="synonym">Australian sheep blowfly</name>
    <dbReference type="NCBI Taxonomy" id="7375"/>
    <lineage>
        <taxon>Eukaryota</taxon>
        <taxon>Metazoa</taxon>
        <taxon>Ecdysozoa</taxon>
        <taxon>Arthropoda</taxon>
        <taxon>Hexapoda</taxon>
        <taxon>Insecta</taxon>
        <taxon>Pterygota</taxon>
        <taxon>Neoptera</taxon>
        <taxon>Endopterygota</taxon>
        <taxon>Diptera</taxon>
        <taxon>Brachycera</taxon>
        <taxon>Muscomorpha</taxon>
        <taxon>Oestroidea</taxon>
        <taxon>Calliphoridae</taxon>
        <taxon>Luciliinae</taxon>
        <taxon>Lucilia</taxon>
    </lineage>
</organism>
<protein>
    <submittedName>
        <fullName evidence="1">Uncharacterized protein</fullName>
    </submittedName>
</protein>
<evidence type="ECO:0000313" key="1">
    <source>
        <dbReference type="EMBL" id="KNC23232.1"/>
    </source>
</evidence>
<proteinExistence type="predicted"/>
<comment type="caution">
    <text evidence="1">The sequence shown here is derived from an EMBL/GenBank/DDBJ whole genome shotgun (WGS) entry which is preliminary data.</text>
</comment>
<dbReference type="EMBL" id="JRES01001383">
    <property type="protein sequence ID" value="KNC23232.1"/>
    <property type="molecule type" value="Genomic_DNA"/>
</dbReference>
<keyword evidence="2" id="KW-1185">Reference proteome</keyword>
<sequence>MTVFIATNYTVPVMQSDDDYSLIAILLHESYNTLIAMQPIFSSDIWVNISNLWISLKHI</sequence>
<dbReference type="Proteomes" id="UP000037069">
    <property type="component" value="Unassembled WGS sequence"/>
</dbReference>
<evidence type="ECO:0000313" key="2">
    <source>
        <dbReference type="Proteomes" id="UP000037069"/>
    </source>
</evidence>
<reference evidence="1 2" key="1">
    <citation type="journal article" date="2015" name="Nat. Commun.">
        <title>Lucilia cuprina genome unlocks parasitic fly biology to underpin future interventions.</title>
        <authorList>
            <person name="Anstead C.A."/>
            <person name="Korhonen P.K."/>
            <person name="Young N.D."/>
            <person name="Hall R.S."/>
            <person name="Jex A.R."/>
            <person name="Murali S.C."/>
            <person name="Hughes D.S."/>
            <person name="Lee S.F."/>
            <person name="Perry T."/>
            <person name="Stroehlein A.J."/>
            <person name="Ansell B.R."/>
            <person name="Breugelmans B."/>
            <person name="Hofmann A."/>
            <person name="Qu J."/>
            <person name="Dugan S."/>
            <person name="Lee S.L."/>
            <person name="Chao H."/>
            <person name="Dinh H."/>
            <person name="Han Y."/>
            <person name="Doddapaneni H.V."/>
            <person name="Worley K.C."/>
            <person name="Muzny D.M."/>
            <person name="Ioannidis P."/>
            <person name="Waterhouse R.M."/>
            <person name="Zdobnov E.M."/>
            <person name="James P.J."/>
            <person name="Bagnall N.H."/>
            <person name="Kotze A.C."/>
            <person name="Gibbs R.A."/>
            <person name="Richards S."/>
            <person name="Batterham P."/>
            <person name="Gasser R.B."/>
        </authorList>
    </citation>
    <scope>NUCLEOTIDE SEQUENCE [LARGE SCALE GENOMIC DNA]</scope>
    <source>
        <strain evidence="1 2">LS</strain>
        <tissue evidence="1">Full body</tissue>
    </source>
</reference>
<name>A0A0L0BT58_LUCCU</name>
<accession>A0A0L0BT58</accession>
<gene>
    <name evidence="1" type="ORF">FF38_01042</name>
</gene>